<feature type="domain" description="DUF4142" evidence="1">
    <location>
        <begin position="43"/>
        <end position="115"/>
    </location>
</feature>
<dbReference type="Pfam" id="PF13628">
    <property type="entry name" value="DUF4142"/>
    <property type="match status" value="2"/>
</dbReference>
<dbReference type="RefSeq" id="WP_043414169.1">
    <property type="nucleotide sequence ID" value="NZ_JPMI01000423.1"/>
</dbReference>
<evidence type="ECO:0000259" key="1">
    <source>
        <dbReference type="Pfam" id="PF13628"/>
    </source>
</evidence>
<dbReference type="InterPro" id="IPR025419">
    <property type="entry name" value="DUF4142"/>
</dbReference>
<proteinExistence type="predicted"/>
<accession>A0A084SEB5</accession>
<sequence>MSMRRLLWGAGVLAVIGMGAGCAHDEAKQARSQGEKVGEAFAQKTRFADQLSLFNQKQISLAQLALEKSTNPEVRTFAQDLIRDHQKSQDDLETLADAKAMALVTVNLDTEDQAVGGAGLEGASQGVEKDKEKYEKKFDEQVTAFRELRDAMTGLSGNEFDKAFVGQVREAQEDGEKLIDKGLKNYSDDTSLALFLSRTSPVVNSHQQRAEVLKGLIGD</sequence>
<name>A0A084SEB5_9BACT</name>
<dbReference type="PROSITE" id="PS51257">
    <property type="entry name" value="PROKAR_LIPOPROTEIN"/>
    <property type="match status" value="1"/>
</dbReference>
<dbReference type="PANTHER" id="PTHR38593:SF1">
    <property type="entry name" value="BLR2558 PROTEIN"/>
    <property type="match status" value="1"/>
</dbReference>
<organism evidence="2 3">
    <name type="scientific">Archangium violaceum Cb vi76</name>
    <dbReference type="NCBI Taxonomy" id="1406225"/>
    <lineage>
        <taxon>Bacteria</taxon>
        <taxon>Pseudomonadati</taxon>
        <taxon>Myxococcota</taxon>
        <taxon>Myxococcia</taxon>
        <taxon>Myxococcales</taxon>
        <taxon>Cystobacterineae</taxon>
        <taxon>Archangiaceae</taxon>
        <taxon>Archangium</taxon>
    </lineage>
</organism>
<feature type="domain" description="DUF4142" evidence="1">
    <location>
        <begin position="146"/>
        <end position="212"/>
    </location>
</feature>
<evidence type="ECO:0000313" key="2">
    <source>
        <dbReference type="EMBL" id="KFA86800.1"/>
    </source>
</evidence>
<dbReference type="EMBL" id="JPMI01000423">
    <property type="protein sequence ID" value="KFA86800.1"/>
    <property type="molecule type" value="Genomic_DNA"/>
</dbReference>
<dbReference type="Gene3D" id="1.20.1260.10">
    <property type="match status" value="1"/>
</dbReference>
<protein>
    <recommendedName>
        <fullName evidence="1">DUF4142 domain-containing protein</fullName>
    </recommendedName>
</protein>
<dbReference type="Proteomes" id="UP000028547">
    <property type="component" value="Unassembled WGS sequence"/>
</dbReference>
<evidence type="ECO:0000313" key="3">
    <source>
        <dbReference type="Proteomes" id="UP000028547"/>
    </source>
</evidence>
<reference evidence="2 3" key="1">
    <citation type="submission" date="2014-07" db="EMBL/GenBank/DDBJ databases">
        <title>Draft Genome Sequence of Gephyronic Acid Producer, Cystobacter violaceus Strain Cb vi76.</title>
        <authorList>
            <person name="Stevens D.C."/>
            <person name="Young J."/>
            <person name="Carmichael R."/>
            <person name="Tan J."/>
            <person name="Taylor R.E."/>
        </authorList>
    </citation>
    <scope>NUCLEOTIDE SEQUENCE [LARGE SCALE GENOMIC DNA]</scope>
    <source>
        <strain evidence="2 3">Cb vi76</strain>
    </source>
</reference>
<dbReference type="PANTHER" id="PTHR38593">
    <property type="entry name" value="BLR2558 PROTEIN"/>
    <property type="match status" value="1"/>
</dbReference>
<dbReference type="InterPro" id="IPR012347">
    <property type="entry name" value="Ferritin-like"/>
</dbReference>
<comment type="caution">
    <text evidence="2">The sequence shown here is derived from an EMBL/GenBank/DDBJ whole genome shotgun (WGS) entry which is preliminary data.</text>
</comment>
<gene>
    <name evidence="2" type="ORF">Q664_51320</name>
</gene>
<dbReference type="AlphaFoldDB" id="A0A084SEB5"/>